<dbReference type="GO" id="GO:0016740">
    <property type="term" value="F:transferase activity"/>
    <property type="evidence" value="ECO:0007669"/>
    <property type="project" value="UniProtKB-KW"/>
</dbReference>
<dbReference type="InterPro" id="IPR020556">
    <property type="entry name" value="Amidase_CS"/>
</dbReference>
<dbReference type="PANTHER" id="PTHR11895">
    <property type="entry name" value="TRANSAMIDASE"/>
    <property type="match status" value="1"/>
</dbReference>
<dbReference type="InterPro" id="IPR023631">
    <property type="entry name" value="Amidase_dom"/>
</dbReference>
<evidence type="ECO:0000313" key="6">
    <source>
        <dbReference type="Proteomes" id="UP000183407"/>
    </source>
</evidence>
<dbReference type="InterPro" id="IPR000120">
    <property type="entry name" value="Amidase"/>
</dbReference>
<feature type="domain" description="Amidase" evidence="4">
    <location>
        <begin position="28"/>
        <end position="444"/>
    </location>
</feature>
<evidence type="ECO:0000259" key="4">
    <source>
        <dbReference type="Pfam" id="PF01425"/>
    </source>
</evidence>
<comment type="catalytic activity">
    <reaction evidence="1">
        <text>a monocarboxylic acid amide + H2O = a monocarboxylate + NH4(+)</text>
        <dbReference type="Rhea" id="RHEA:12020"/>
        <dbReference type="ChEBI" id="CHEBI:15377"/>
        <dbReference type="ChEBI" id="CHEBI:28938"/>
        <dbReference type="ChEBI" id="CHEBI:35757"/>
        <dbReference type="ChEBI" id="CHEBI:83628"/>
        <dbReference type="EC" id="3.5.1.4"/>
    </reaction>
</comment>
<evidence type="ECO:0000256" key="1">
    <source>
        <dbReference type="ARBA" id="ARBA00001311"/>
    </source>
</evidence>
<organism evidence="5 6">
    <name type="scientific">Rhodococcus jostii</name>
    <dbReference type="NCBI Taxonomy" id="132919"/>
    <lineage>
        <taxon>Bacteria</taxon>
        <taxon>Bacillati</taxon>
        <taxon>Actinomycetota</taxon>
        <taxon>Actinomycetes</taxon>
        <taxon>Mycobacteriales</taxon>
        <taxon>Nocardiaceae</taxon>
        <taxon>Rhodococcus</taxon>
    </lineage>
</organism>
<protein>
    <recommendedName>
        <fullName evidence="3">amidase</fullName>
        <ecNumber evidence="3">3.5.1.4</ecNumber>
    </recommendedName>
</protein>
<dbReference type="Proteomes" id="UP000183407">
    <property type="component" value="Unassembled WGS sequence"/>
</dbReference>
<gene>
    <name evidence="5" type="ORF">SAMN04490220_1136</name>
</gene>
<dbReference type="Pfam" id="PF01425">
    <property type="entry name" value="Amidase"/>
    <property type="match status" value="1"/>
</dbReference>
<proteinExistence type="inferred from homology"/>
<dbReference type="EMBL" id="FNTL01000004">
    <property type="protein sequence ID" value="SEC23944.1"/>
    <property type="molecule type" value="Genomic_DNA"/>
</dbReference>
<dbReference type="AlphaFoldDB" id="A0A1H4QWT5"/>
<accession>A0A1H4QWT5</accession>
<comment type="similarity">
    <text evidence="2">Belongs to the amidase family.</text>
</comment>
<dbReference type="SUPFAM" id="SSF75304">
    <property type="entry name" value="Amidase signature (AS) enzymes"/>
    <property type="match status" value="1"/>
</dbReference>
<evidence type="ECO:0000256" key="2">
    <source>
        <dbReference type="ARBA" id="ARBA00009199"/>
    </source>
</evidence>
<name>A0A1H4QWT5_RHOJO</name>
<keyword evidence="5" id="KW-0808">Transferase</keyword>
<dbReference type="EC" id="3.5.1.4" evidence="3"/>
<dbReference type="Gene3D" id="3.90.1300.10">
    <property type="entry name" value="Amidase signature (AS) domain"/>
    <property type="match status" value="1"/>
</dbReference>
<dbReference type="GO" id="GO:0004040">
    <property type="term" value="F:amidase activity"/>
    <property type="evidence" value="ECO:0007669"/>
    <property type="project" value="UniProtKB-EC"/>
</dbReference>
<evidence type="ECO:0000313" key="5">
    <source>
        <dbReference type="EMBL" id="SEC23944.1"/>
    </source>
</evidence>
<evidence type="ECO:0000256" key="3">
    <source>
        <dbReference type="ARBA" id="ARBA00012922"/>
    </source>
</evidence>
<dbReference type="PANTHER" id="PTHR11895:SF7">
    <property type="entry name" value="GLUTAMYL-TRNA(GLN) AMIDOTRANSFERASE SUBUNIT A, MITOCHONDRIAL"/>
    <property type="match status" value="1"/>
</dbReference>
<reference evidence="6" key="1">
    <citation type="submission" date="2016-10" db="EMBL/GenBank/DDBJ databases">
        <authorList>
            <person name="Varghese N."/>
        </authorList>
    </citation>
    <scope>NUCLEOTIDE SEQUENCE [LARGE SCALE GENOMIC DNA]</scope>
    <source>
        <strain evidence="6">DSM 44719</strain>
    </source>
</reference>
<dbReference type="InterPro" id="IPR036928">
    <property type="entry name" value="AS_sf"/>
</dbReference>
<sequence length="463" mass="49653">MNENDTRSPGLRSLLDRLRSRDISPAEAVGETARKVEALPKELNPFMCVDFDLALDRARQMTTPTASELPLYGLPMSMKDLEPTADLPTTFGAAFVDSRAPRADGSLAARLRAAGCVIFGKTSTPAFGHKDVTDNLITGATRNPWNPALTSGGSSGGAAVLVATGVSPVAHGTDAAGSVRMPAALCGVAGFKPSYGRLPRLPASDLWAARGHHGFLARSIEDLRICMDAVAGGDPRDPLAPSDPVWDTAPPREPRGQIALVDSLFGQEVDRGVAALLRRVGDMLSDAGIVVKSPDIRWSDPVAWANVWHTAHEHHHFGETYRRNPELFSPSHAAMIEAGRQVGASDLFMVQERRSTLHLQATEFIDAYDFVLTPTLPRTAWPFDDDHPTINAKTVEYGPGGRWADVLLANLTGWPAVSIPCGFVDGLPVGLQIIAPWRADGPCLDFAQNLEQILTPLTSTTLG</sequence>
<dbReference type="PROSITE" id="PS00571">
    <property type="entry name" value="AMIDASES"/>
    <property type="match status" value="1"/>
</dbReference>